<comment type="caution">
    <text evidence="3">The sequence shown here is derived from an EMBL/GenBank/DDBJ whole genome shotgun (WGS) entry which is preliminary data.</text>
</comment>
<evidence type="ECO:0000256" key="1">
    <source>
        <dbReference type="SAM" id="Phobius"/>
    </source>
</evidence>
<feature type="domain" description="Pyrrolo-quinoline quinone repeat" evidence="2">
    <location>
        <begin position="354"/>
        <end position="462"/>
    </location>
</feature>
<dbReference type="PANTHER" id="PTHR34512">
    <property type="entry name" value="CELL SURFACE PROTEIN"/>
    <property type="match status" value="1"/>
</dbReference>
<dbReference type="InterPro" id="IPR011047">
    <property type="entry name" value="Quinoprotein_ADH-like_sf"/>
</dbReference>
<keyword evidence="1" id="KW-1133">Transmembrane helix</keyword>
<dbReference type="Proteomes" id="UP000315440">
    <property type="component" value="Unassembled WGS sequence"/>
</dbReference>
<feature type="transmembrane region" description="Helical" evidence="1">
    <location>
        <begin position="82"/>
        <end position="99"/>
    </location>
</feature>
<dbReference type="PANTHER" id="PTHR34512:SF30">
    <property type="entry name" value="OUTER MEMBRANE PROTEIN ASSEMBLY FACTOR BAMB"/>
    <property type="match status" value="1"/>
</dbReference>
<feature type="domain" description="Pyrrolo-quinoline quinone repeat" evidence="2">
    <location>
        <begin position="229"/>
        <end position="338"/>
    </location>
</feature>
<accession>A0A5C5ZHU0</accession>
<evidence type="ECO:0000259" key="2">
    <source>
        <dbReference type="Pfam" id="PF13360"/>
    </source>
</evidence>
<dbReference type="InterPro" id="IPR015943">
    <property type="entry name" value="WD40/YVTN_repeat-like_dom_sf"/>
</dbReference>
<evidence type="ECO:0000313" key="4">
    <source>
        <dbReference type="Proteomes" id="UP000315440"/>
    </source>
</evidence>
<feature type="transmembrane region" description="Helical" evidence="1">
    <location>
        <begin position="21"/>
        <end position="39"/>
    </location>
</feature>
<dbReference type="InterPro" id="IPR018391">
    <property type="entry name" value="PQQ_b-propeller_rpt"/>
</dbReference>
<gene>
    <name evidence="3" type="ORF">Mal64_35780</name>
</gene>
<feature type="transmembrane region" description="Helical" evidence="1">
    <location>
        <begin position="51"/>
        <end position="70"/>
    </location>
</feature>
<dbReference type="SMART" id="SM00564">
    <property type="entry name" value="PQQ"/>
    <property type="match status" value="2"/>
</dbReference>
<keyword evidence="1" id="KW-0812">Transmembrane</keyword>
<protein>
    <submittedName>
        <fullName evidence="3">Outer membrane biogenesis protein BamB</fullName>
    </submittedName>
</protein>
<organism evidence="3 4">
    <name type="scientific">Pseudobythopirellula maris</name>
    <dbReference type="NCBI Taxonomy" id="2527991"/>
    <lineage>
        <taxon>Bacteria</taxon>
        <taxon>Pseudomonadati</taxon>
        <taxon>Planctomycetota</taxon>
        <taxon>Planctomycetia</taxon>
        <taxon>Pirellulales</taxon>
        <taxon>Lacipirellulaceae</taxon>
        <taxon>Pseudobythopirellula</taxon>
    </lineage>
</organism>
<name>A0A5C5ZHU0_9BACT</name>
<sequence length="623" mass="67248">MTEPTTDQEPDAQTAPSPTKLRVWPAVLIAIVSWFTLTVPIRQTPGELNGFLPMLLGAIGGLLLLLIWWLFFSRVPRRDRTIGVALLVGALALGQLLLFDPTAGHFQAVYINFLPMLTAALVAVMALGKAFGVGWPLLRFACLGVIVVGFGLWSGVRHEGIDGFMQPSYAWRWTPTSEQVLLVRDGAADVSMDSVVEAAADDWPGFRGSNRDSRLTGVTIAPEWATPPREVWRTPVGPSWSSVALVGDWLYTHEQRGELECVVAYDAATGAERWSAGVAARFSDPLGGPGPRSTPEFRDGFLYVSGGTGVVRKLDAATGSEQWRRNVTDDLAVESPPEWGFAASPLVVDAADGSRLVVVYAGNPPPADDAGVADEAVVAYHAASGEVAWTAGAGYHGYCSVHLATLGGVEQLLMATNLGLESLDVATGRRLWFYEWAMGDFPRTTQPLVVDGNAVVLAAGYGYGAHRLSVTRGADDQSADDWTTATVWESRELKPYFNDYVEFDGHIYGFNGPFFTCLDAATGEPTWPKKVKRDAKFNHGQVLLVEDSAMLIAVTENSGEAVLIEATPETLKIAGRFKALDGKTWNHPVVHRGRLYLRNGSEMACFELPAQSTPRGGAGDPED</sequence>
<dbReference type="RefSeq" id="WP_146402783.1">
    <property type="nucleotide sequence ID" value="NZ_SJPQ01000004.1"/>
</dbReference>
<dbReference type="Pfam" id="PF13360">
    <property type="entry name" value="PQQ_2"/>
    <property type="match status" value="2"/>
</dbReference>
<dbReference type="AlphaFoldDB" id="A0A5C5ZHU0"/>
<dbReference type="Gene3D" id="2.130.10.10">
    <property type="entry name" value="YVTN repeat-like/Quinoprotein amine dehydrogenase"/>
    <property type="match status" value="2"/>
</dbReference>
<reference evidence="3 4" key="1">
    <citation type="submission" date="2019-02" db="EMBL/GenBank/DDBJ databases">
        <title>Deep-cultivation of Planctomycetes and their phenomic and genomic characterization uncovers novel biology.</title>
        <authorList>
            <person name="Wiegand S."/>
            <person name="Jogler M."/>
            <person name="Boedeker C."/>
            <person name="Pinto D."/>
            <person name="Vollmers J."/>
            <person name="Rivas-Marin E."/>
            <person name="Kohn T."/>
            <person name="Peeters S.H."/>
            <person name="Heuer A."/>
            <person name="Rast P."/>
            <person name="Oberbeckmann S."/>
            <person name="Bunk B."/>
            <person name="Jeske O."/>
            <person name="Meyerdierks A."/>
            <person name="Storesund J.E."/>
            <person name="Kallscheuer N."/>
            <person name="Luecker S."/>
            <person name="Lage O.M."/>
            <person name="Pohl T."/>
            <person name="Merkel B.J."/>
            <person name="Hornburger P."/>
            <person name="Mueller R.-W."/>
            <person name="Bruemmer F."/>
            <person name="Labrenz M."/>
            <person name="Spormann A.M."/>
            <person name="Op Den Camp H."/>
            <person name="Overmann J."/>
            <person name="Amann R."/>
            <person name="Jetten M.S.M."/>
            <person name="Mascher T."/>
            <person name="Medema M.H."/>
            <person name="Devos D.P."/>
            <person name="Kaster A.-K."/>
            <person name="Ovreas L."/>
            <person name="Rohde M."/>
            <person name="Galperin M.Y."/>
            <person name="Jogler C."/>
        </authorList>
    </citation>
    <scope>NUCLEOTIDE SEQUENCE [LARGE SCALE GENOMIC DNA]</scope>
    <source>
        <strain evidence="3 4">Mal64</strain>
    </source>
</reference>
<evidence type="ECO:0000313" key="3">
    <source>
        <dbReference type="EMBL" id="TWT86748.1"/>
    </source>
</evidence>
<dbReference type="SUPFAM" id="SSF50998">
    <property type="entry name" value="Quinoprotein alcohol dehydrogenase-like"/>
    <property type="match status" value="1"/>
</dbReference>
<proteinExistence type="predicted"/>
<feature type="transmembrane region" description="Helical" evidence="1">
    <location>
        <begin position="137"/>
        <end position="156"/>
    </location>
</feature>
<dbReference type="InterPro" id="IPR002372">
    <property type="entry name" value="PQQ_rpt_dom"/>
</dbReference>
<dbReference type="OrthoDB" id="7051554at2"/>
<dbReference type="EMBL" id="SJPQ01000004">
    <property type="protein sequence ID" value="TWT86748.1"/>
    <property type="molecule type" value="Genomic_DNA"/>
</dbReference>
<keyword evidence="4" id="KW-1185">Reference proteome</keyword>
<keyword evidence="1" id="KW-0472">Membrane</keyword>
<feature type="transmembrane region" description="Helical" evidence="1">
    <location>
        <begin position="105"/>
        <end position="125"/>
    </location>
</feature>